<dbReference type="PANTHER" id="PTHR24422">
    <property type="entry name" value="CHEMOTAXIS PROTEIN METHYLTRANSFERASE"/>
    <property type="match status" value="1"/>
</dbReference>
<keyword evidence="5" id="KW-0949">S-adenosyl-L-methionine</keyword>
<dbReference type="InterPro" id="IPR000014">
    <property type="entry name" value="PAS"/>
</dbReference>
<dbReference type="InterPro" id="IPR000673">
    <property type="entry name" value="Sig_transdc_resp-reg_Me-estase"/>
</dbReference>
<dbReference type="CDD" id="cd00130">
    <property type="entry name" value="PAS"/>
    <property type="match status" value="2"/>
</dbReference>
<dbReference type="InterPro" id="IPR036890">
    <property type="entry name" value="HATPase_C_sf"/>
</dbReference>
<reference evidence="13 14" key="1">
    <citation type="submission" date="2019-02" db="EMBL/GenBank/DDBJ databases">
        <title>Genomic Encyclopedia of Type Strains, Phase IV (KMG-IV): sequencing the most valuable type-strain genomes for metagenomic binning, comparative biology and taxonomic classification.</title>
        <authorList>
            <person name="Goeker M."/>
        </authorList>
    </citation>
    <scope>NUCLEOTIDE SEQUENCE [LARGE SCALE GENOMIC DNA]</scope>
    <source>
        <strain evidence="13 14">DSM 18116</strain>
    </source>
</reference>
<dbReference type="InterPro" id="IPR022642">
    <property type="entry name" value="CheR_C"/>
</dbReference>
<dbReference type="SMART" id="SM00138">
    <property type="entry name" value="MeTrc"/>
    <property type="match status" value="1"/>
</dbReference>
<dbReference type="SUPFAM" id="SSF52738">
    <property type="entry name" value="Methylesterase CheB, C-terminal domain"/>
    <property type="match status" value="1"/>
</dbReference>
<dbReference type="Gene3D" id="3.40.50.150">
    <property type="entry name" value="Vaccinia Virus protein VP39"/>
    <property type="match status" value="1"/>
</dbReference>
<dbReference type="PROSITE" id="PS50113">
    <property type="entry name" value="PAC"/>
    <property type="match status" value="1"/>
</dbReference>
<dbReference type="Gene3D" id="3.30.565.10">
    <property type="entry name" value="Histidine kinase-like ATPase, C-terminal domain"/>
    <property type="match status" value="1"/>
</dbReference>
<dbReference type="GO" id="GO:0032259">
    <property type="term" value="P:methylation"/>
    <property type="evidence" value="ECO:0007669"/>
    <property type="project" value="UniProtKB-KW"/>
</dbReference>
<dbReference type="InterPro" id="IPR013767">
    <property type="entry name" value="PAS_fold"/>
</dbReference>
<dbReference type="Pfam" id="PF08447">
    <property type="entry name" value="PAS_3"/>
    <property type="match status" value="1"/>
</dbReference>
<evidence type="ECO:0000313" key="14">
    <source>
        <dbReference type="Proteomes" id="UP000293874"/>
    </source>
</evidence>
<feature type="domain" description="PAC" evidence="10">
    <location>
        <begin position="975"/>
        <end position="1027"/>
    </location>
</feature>
<dbReference type="PROSITE" id="PS50122">
    <property type="entry name" value="CHEB"/>
    <property type="match status" value="1"/>
</dbReference>
<organism evidence="13 14">
    <name type="scientific">Pseudobacter ginsenosidimutans</name>
    <dbReference type="NCBI Taxonomy" id="661488"/>
    <lineage>
        <taxon>Bacteria</taxon>
        <taxon>Pseudomonadati</taxon>
        <taxon>Bacteroidota</taxon>
        <taxon>Chitinophagia</taxon>
        <taxon>Chitinophagales</taxon>
        <taxon>Chitinophagaceae</taxon>
        <taxon>Pseudobacter</taxon>
    </lineage>
</organism>
<keyword evidence="4" id="KW-0808">Transferase</keyword>
<dbReference type="InterPro" id="IPR013655">
    <property type="entry name" value="PAS_fold_3"/>
</dbReference>
<dbReference type="InterPro" id="IPR035965">
    <property type="entry name" value="PAS-like_dom_sf"/>
</dbReference>
<evidence type="ECO:0000256" key="2">
    <source>
        <dbReference type="ARBA" id="ARBA00001541"/>
    </source>
</evidence>
<dbReference type="FunFam" id="3.30.450.20:FF:000099">
    <property type="entry name" value="Sensory box sensor histidine kinase"/>
    <property type="match status" value="1"/>
</dbReference>
<dbReference type="SUPFAM" id="SSF55785">
    <property type="entry name" value="PYP-like sensor domain (PAS domain)"/>
    <property type="match status" value="2"/>
</dbReference>
<dbReference type="Gene3D" id="3.30.450.20">
    <property type="entry name" value="PAS domain"/>
    <property type="match status" value="2"/>
</dbReference>
<keyword evidence="3" id="KW-0489">Methyltransferase</keyword>
<evidence type="ECO:0000259" key="8">
    <source>
        <dbReference type="PROSITE" id="PS50109"/>
    </source>
</evidence>
<feature type="domain" description="Histidine kinase" evidence="8">
    <location>
        <begin position="1056"/>
        <end position="1283"/>
    </location>
</feature>
<evidence type="ECO:0000256" key="4">
    <source>
        <dbReference type="ARBA" id="ARBA00022679"/>
    </source>
</evidence>
<name>A0A4Q7N1P2_9BACT</name>
<feature type="coiled-coil region" evidence="7">
    <location>
        <begin position="683"/>
        <end position="763"/>
    </location>
</feature>
<dbReference type="InterPro" id="IPR001610">
    <property type="entry name" value="PAC"/>
</dbReference>
<dbReference type="NCBIfam" id="TIGR00229">
    <property type="entry name" value="sensory_box"/>
    <property type="match status" value="1"/>
</dbReference>
<dbReference type="SMART" id="SM00091">
    <property type="entry name" value="PAS"/>
    <property type="match status" value="2"/>
</dbReference>
<keyword evidence="6" id="KW-0145">Chemotaxis</keyword>
<evidence type="ECO:0000259" key="10">
    <source>
        <dbReference type="PROSITE" id="PS50113"/>
    </source>
</evidence>
<dbReference type="PRINTS" id="PR00996">
    <property type="entry name" value="CHERMTFRASE"/>
</dbReference>
<evidence type="ECO:0000256" key="5">
    <source>
        <dbReference type="ARBA" id="ARBA00022691"/>
    </source>
</evidence>
<dbReference type="EMBL" id="SGXA01000001">
    <property type="protein sequence ID" value="RZS74504.1"/>
    <property type="molecule type" value="Genomic_DNA"/>
</dbReference>
<evidence type="ECO:0000256" key="1">
    <source>
        <dbReference type="ARBA" id="ARBA00000085"/>
    </source>
</evidence>
<accession>A0A4Q7N1P2</accession>
<comment type="caution">
    <text evidence="13">The sequence shown here is derived from an EMBL/GenBank/DDBJ whole genome shotgun (WGS) entry which is preliminary data.</text>
</comment>
<dbReference type="GO" id="GO:0000155">
    <property type="term" value="F:phosphorelay sensor kinase activity"/>
    <property type="evidence" value="ECO:0007669"/>
    <property type="project" value="InterPro"/>
</dbReference>
<dbReference type="Gene3D" id="1.10.155.10">
    <property type="entry name" value="Chemotaxis receptor methyltransferase CheR, N-terminal domain"/>
    <property type="match status" value="1"/>
</dbReference>
<dbReference type="Gene3D" id="3.40.50.180">
    <property type="entry name" value="Methylesterase CheB, C-terminal domain"/>
    <property type="match status" value="1"/>
</dbReference>
<dbReference type="InterPro" id="IPR035909">
    <property type="entry name" value="CheB_C"/>
</dbReference>
<dbReference type="PROSITE" id="PS50123">
    <property type="entry name" value="CHER"/>
    <property type="match status" value="1"/>
</dbReference>
<dbReference type="PROSITE" id="PS50112">
    <property type="entry name" value="PAS"/>
    <property type="match status" value="1"/>
</dbReference>
<gene>
    <name evidence="13" type="ORF">EV199_0352</name>
</gene>
<dbReference type="Pfam" id="PF00989">
    <property type="entry name" value="PAS"/>
    <property type="match status" value="1"/>
</dbReference>
<feature type="coiled-coil region" evidence="7">
    <location>
        <begin position="1029"/>
        <end position="1056"/>
    </location>
</feature>
<keyword evidence="6" id="KW-0378">Hydrolase</keyword>
<dbReference type="InterPro" id="IPR036097">
    <property type="entry name" value="HisK_dim/P_sf"/>
</dbReference>
<dbReference type="InterPro" id="IPR000780">
    <property type="entry name" value="CheR_MeTrfase"/>
</dbReference>
<sequence>MQYQALSMPGKKRFSMVKKVSAARTAAHKKSAKSSGSAKESFPIVAIGASAGGLEAMTKLIKHLPPTTGMAFIYVQHLSPEHESMLSSLLGKSTRIPVQEAKDLAKIQPDNIYVMPSDKEMKVVDGKLKLFPRSSGRGVNMLIDLFFSSLAEKHRENVIGIILSGSATDGTKGMKAIKYEGGLTFAQDDSAKFNSMPKSAIAAGVVDFVLPPEEIARELIRLSKHPYIRSNGMQQTTEDDIDNNNPDLKIILNLLHKSSGVNFALYKMNTVKRRILRRMLLHKIKTLKEYAGWLQDKKEEITILYNDLLINVTNFFRDPEACKYLKNTLFPKILKTKKTGEALRIWVTACSTGEEAYSIAMMLLEIQETRFRDIPVQIFATDLSNQAVSKARIGVYTRQELEQVSPKRLQKFFTRSNGDYRIAQTVRDMCVFAPHNLLSDPPFSRVDFISCCNLLIYFDTAAQKKAIETFHYALNPDGFLLLGKSETVGSSAQLFSAFNKNLKIYTRKKNSGSGILPVPDNRFNRPTMQADSIPEFLNKPSRSSNNTNGLDNAVNLLLLSRYVPASVVINQQMEILQFRGSTSLYLQHPEGRASLNILKMARPEIAFELRNAISKATKTKKPVLKKGIELNGGKTVITLEAVPLGKEWDEPVLLILFTQQELEDPVQFSKKAKAGPGVNERKIARLEEEMAAYRDELRTISHNHEAAIEELQSANEEVVSSNEELRSINEELETSKEEIQSANEELATTNQELQTRNELLNESYQYSEAIISTIHDPMIILDKDLRIKTANKSFYRQFHLNEEETEGMLLYDIGNRQWNIPKLRKLLEDIISKNSSFKDFVVEQTFPRLGKIILRLNARRVLQQAHREQLILLAIADITESVNKQRIDTKILEEKIDIQQEAAKLFRFIADTMPQKVWTADPEGKRTYFNQQWLDYTGMSPDELKSVETESVIHPEDKAKANDSWNESIATGRNFEIEIRLRGKDGQYRWHLSRGEAYRDPSGEIKLWIGTYTEIQKQKTQSLEFENAVLQRTKELQAANEELRKMNKELESFAYVSSHDLQEPLRKIRLFVNLIAREESKNLSRKGHEYFEKVQSSAERMKVLIEDLLTFSRINTTDTTIELTDISKIIHEVIAELHEVIEQKKAIVVVNSVCNARIIPFQFYQLIQNLLSNALKFVDPARTPHIIIEGKSIKGDKSDNPHLLPQQTYCHLSITDNGIGFEPEFQEQVFEVFQRLHNQEAYPGTGIGLAIAKKIVENHKGLITATSGLNKGTRFDIYLPEKI</sequence>
<feature type="domain" description="CheB-type methylesterase" evidence="11">
    <location>
        <begin position="38"/>
        <end position="220"/>
    </location>
</feature>
<dbReference type="Pfam" id="PF01739">
    <property type="entry name" value="CheR"/>
    <property type="match status" value="1"/>
</dbReference>
<dbReference type="InterPro" id="IPR029063">
    <property type="entry name" value="SAM-dependent_MTases_sf"/>
</dbReference>
<dbReference type="InterPro" id="IPR036804">
    <property type="entry name" value="CheR_N_sf"/>
</dbReference>
<keyword evidence="7" id="KW-0175">Coiled coil</keyword>
<dbReference type="GO" id="GO:0008984">
    <property type="term" value="F:protein-glutamate methylesterase activity"/>
    <property type="evidence" value="ECO:0007669"/>
    <property type="project" value="InterPro"/>
</dbReference>
<evidence type="ECO:0000256" key="6">
    <source>
        <dbReference type="PROSITE-ProRule" id="PRU00050"/>
    </source>
</evidence>
<dbReference type="SUPFAM" id="SSF55874">
    <property type="entry name" value="ATPase domain of HSP90 chaperone/DNA topoisomerase II/histidine kinase"/>
    <property type="match status" value="1"/>
</dbReference>
<dbReference type="CDD" id="cd16434">
    <property type="entry name" value="CheB-CheR_fusion"/>
    <property type="match status" value="1"/>
</dbReference>
<proteinExistence type="predicted"/>
<dbReference type="Proteomes" id="UP000293874">
    <property type="component" value="Unassembled WGS sequence"/>
</dbReference>
<dbReference type="InterPro" id="IPR050903">
    <property type="entry name" value="Bact_Chemotaxis_MeTrfase"/>
</dbReference>
<dbReference type="Pfam" id="PF03705">
    <property type="entry name" value="CheR_N"/>
    <property type="match status" value="1"/>
</dbReference>
<feature type="active site" evidence="6">
    <location>
        <position position="50"/>
    </location>
</feature>
<evidence type="ECO:0000259" key="12">
    <source>
        <dbReference type="PROSITE" id="PS50123"/>
    </source>
</evidence>
<dbReference type="Pfam" id="PF00512">
    <property type="entry name" value="HisKA"/>
    <property type="match status" value="1"/>
</dbReference>
<dbReference type="Pfam" id="PF02518">
    <property type="entry name" value="HATPase_c"/>
    <property type="match status" value="1"/>
</dbReference>
<protein>
    <submittedName>
        <fullName evidence="13">Two-component system CheB/CheR fusion protein</fullName>
    </submittedName>
</protein>
<evidence type="ECO:0000256" key="3">
    <source>
        <dbReference type="ARBA" id="ARBA00022603"/>
    </source>
</evidence>
<feature type="active site" evidence="6">
    <location>
        <position position="169"/>
    </location>
</feature>
<dbReference type="InterPro" id="IPR003594">
    <property type="entry name" value="HATPase_dom"/>
</dbReference>
<dbReference type="InterPro" id="IPR022641">
    <property type="entry name" value="CheR_N"/>
</dbReference>
<comment type="catalytic activity">
    <reaction evidence="1">
        <text>ATP + protein L-histidine = ADP + protein N-phospho-L-histidine.</text>
        <dbReference type="EC" id="2.7.13.3"/>
    </reaction>
</comment>
<dbReference type="GO" id="GO:0000156">
    <property type="term" value="F:phosphorelay response regulator activity"/>
    <property type="evidence" value="ECO:0007669"/>
    <property type="project" value="InterPro"/>
</dbReference>
<dbReference type="SMART" id="SM00086">
    <property type="entry name" value="PAC"/>
    <property type="match status" value="1"/>
</dbReference>
<dbReference type="GO" id="GO:0008983">
    <property type="term" value="F:protein-glutamate O-methyltransferase activity"/>
    <property type="evidence" value="ECO:0007669"/>
    <property type="project" value="UniProtKB-EC"/>
</dbReference>
<comment type="catalytic activity">
    <reaction evidence="2">
        <text>L-glutamyl-[protein] + S-adenosyl-L-methionine = [protein]-L-glutamate 5-O-methyl ester + S-adenosyl-L-homocysteine</text>
        <dbReference type="Rhea" id="RHEA:24452"/>
        <dbReference type="Rhea" id="RHEA-COMP:10208"/>
        <dbReference type="Rhea" id="RHEA-COMP:10311"/>
        <dbReference type="ChEBI" id="CHEBI:29973"/>
        <dbReference type="ChEBI" id="CHEBI:57856"/>
        <dbReference type="ChEBI" id="CHEBI:59789"/>
        <dbReference type="ChEBI" id="CHEBI:82795"/>
        <dbReference type="EC" id="2.1.1.80"/>
    </reaction>
</comment>
<feature type="domain" description="PAS" evidence="9">
    <location>
        <begin position="902"/>
        <end position="972"/>
    </location>
</feature>
<feature type="domain" description="CheR-type methyltransferase" evidence="12">
    <location>
        <begin position="236"/>
        <end position="510"/>
    </location>
</feature>
<dbReference type="GO" id="GO:0006935">
    <property type="term" value="P:chemotaxis"/>
    <property type="evidence" value="ECO:0007669"/>
    <property type="project" value="UniProtKB-UniRule"/>
</dbReference>
<dbReference type="PROSITE" id="PS50109">
    <property type="entry name" value="HIS_KIN"/>
    <property type="match status" value="1"/>
</dbReference>
<feature type="active site" evidence="6">
    <location>
        <position position="77"/>
    </location>
</feature>
<dbReference type="InterPro" id="IPR005467">
    <property type="entry name" value="His_kinase_dom"/>
</dbReference>
<dbReference type="PANTHER" id="PTHR24422:SF27">
    <property type="entry name" value="PROTEIN-GLUTAMATE O-METHYLTRANSFERASE"/>
    <property type="match status" value="1"/>
</dbReference>
<dbReference type="GO" id="GO:0006355">
    <property type="term" value="P:regulation of DNA-templated transcription"/>
    <property type="evidence" value="ECO:0007669"/>
    <property type="project" value="InterPro"/>
</dbReference>
<dbReference type="InterPro" id="IPR000700">
    <property type="entry name" value="PAS-assoc_C"/>
</dbReference>
<dbReference type="SUPFAM" id="SSF53335">
    <property type="entry name" value="S-adenosyl-L-methionine-dependent methyltransferases"/>
    <property type="match status" value="1"/>
</dbReference>
<dbReference type="Pfam" id="PF01339">
    <property type="entry name" value="CheB_methylest"/>
    <property type="match status" value="1"/>
</dbReference>
<evidence type="ECO:0000256" key="7">
    <source>
        <dbReference type="SAM" id="Coils"/>
    </source>
</evidence>
<dbReference type="Gene3D" id="1.10.287.130">
    <property type="match status" value="1"/>
</dbReference>
<evidence type="ECO:0000259" key="9">
    <source>
        <dbReference type="PROSITE" id="PS50112"/>
    </source>
</evidence>
<dbReference type="SUPFAM" id="SSF47384">
    <property type="entry name" value="Homodimeric domain of signal transducing histidine kinase"/>
    <property type="match status" value="1"/>
</dbReference>
<dbReference type="SMART" id="SM00388">
    <property type="entry name" value="HisKA"/>
    <property type="match status" value="1"/>
</dbReference>
<dbReference type="GO" id="GO:0005737">
    <property type="term" value="C:cytoplasm"/>
    <property type="evidence" value="ECO:0007669"/>
    <property type="project" value="InterPro"/>
</dbReference>
<dbReference type="CDD" id="cd00082">
    <property type="entry name" value="HisKA"/>
    <property type="match status" value="1"/>
</dbReference>
<dbReference type="SMART" id="SM00387">
    <property type="entry name" value="HATPase_c"/>
    <property type="match status" value="1"/>
</dbReference>
<dbReference type="InterPro" id="IPR003661">
    <property type="entry name" value="HisK_dim/P_dom"/>
</dbReference>
<keyword evidence="14" id="KW-1185">Reference proteome</keyword>
<evidence type="ECO:0000313" key="13">
    <source>
        <dbReference type="EMBL" id="RZS74504.1"/>
    </source>
</evidence>
<evidence type="ECO:0000259" key="11">
    <source>
        <dbReference type="PROSITE" id="PS50122"/>
    </source>
</evidence>
<dbReference type="SUPFAM" id="SSF47757">
    <property type="entry name" value="Chemotaxis receptor methyltransferase CheR, N-terminal domain"/>
    <property type="match status" value="1"/>
</dbReference>